<accession>A0A142F1I5</accession>
<dbReference type="EMBL" id="KU640380">
    <property type="protein sequence ID" value="AMQ66642.1"/>
    <property type="molecule type" value="Genomic_DNA"/>
</dbReference>
<dbReference type="GeneID" id="28799527"/>
<dbReference type="Proteomes" id="UP000201588">
    <property type="component" value="Segment"/>
</dbReference>
<proteinExistence type="predicted"/>
<dbReference type="KEGG" id="vg:28799527"/>
<sequence length="161" mass="19262">MKKGVEINVDNLDFTSIKLIDETGQFLEIDLQKELRIDEHRLEQEMIEQPSKYIYWSSILEKLRLYQEQCELDLEFLLGRLDKEAREHLMVTGTKPTKDSVEAYIKRSNEYKIAKEKCNYYDYLVRRLQFIVKSLEQRKDMLQSINKQKHNDKIYGHGAGR</sequence>
<name>A0A142F1I5_9CAUD</name>
<protein>
    <submittedName>
        <fullName evidence="1">Uncharacterized protein</fullName>
    </submittedName>
</protein>
<evidence type="ECO:0000313" key="1">
    <source>
        <dbReference type="EMBL" id="AMQ66642.1"/>
    </source>
</evidence>
<evidence type="ECO:0000313" key="2">
    <source>
        <dbReference type="Proteomes" id="UP000201588"/>
    </source>
</evidence>
<organism evidence="1 2">
    <name type="scientific">Bacillus phage Shbh1</name>
    <dbReference type="NCBI Taxonomy" id="1796992"/>
    <lineage>
        <taxon>Viruses</taxon>
        <taxon>Duplodnaviria</taxon>
        <taxon>Heunggongvirae</taxon>
        <taxon>Uroviricota</taxon>
        <taxon>Caudoviricetes</taxon>
        <taxon>Herelleviridae</taxon>
        <taxon>Bastillevirinae</taxon>
        <taxon>Shalavirus</taxon>
        <taxon>Shalavirus Shbh1</taxon>
    </lineage>
</organism>
<dbReference type="RefSeq" id="YP_009275332.1">
    <property type="nucleotide sequence ID" value="NC_030925.1"/>
</dbReference>
<reference evidence="1 2" key="1">
    <citation type="submission" date="2016-01" db="EMBL/GenBank/DDBJ databases">
        <title>Isolation and characterization of bacteriophages from East Africa Rift Valley soda lakes.</title>
        <authorList>
            <person name="van Zyl L.J."/>
            <person name="Nemavhulani S."/>
            <person name="Cowan D.A."/>
            <person name="Trindade M.I."/>
        </authorList>
    </citation>
    <scope>NUCLEOTIDE SEQUENCE [LARGE SCALE GENOMIC DNA]</scope>
</reference>
<keyword evidence="2" id="KW-1185">Reference proteome</keyword>
<dbReference type="OrthoDB" id="10991at10239"/>